<dbReference type="Gramene" id="OPUNC02G04320.1">
    <property type="protein sequence ID" value="OPUNC02G04320.1"/>
    <property type="gene ID" value="OPUNC02G04320"/>
</dbReference>
<protein>
    <submittedName>
        <fullName evidence="2">Uncharacterized protein</fullName>
    </submittedName>
</protein>
<accession>A0A0E0JW08</accession>
<dbReference type="EnsemblPlants" id="OPUNC02G04320.1">
    <property type="protein sequence ID" value="OPUNC02G04320.1"/>
    <property type="gene ID" value="OPUNC02G04320"/>
</dbReference>
<dbReference type="Proteomes" id="UP000026962">
    <property type="component" value="Chromosome 2"/>
</dbReference>
<evidence type="ECO:0000313" key="2">
    <source>
        <dbReference type="EnsemblPlants" id="OPUNC02G04320.1"/>
    </source>
</evidence>
<dbReference type="HOGENOM" id="CLU_1920503_0_0_1"/>
<reference evidence="2" key="1">
    <citation type="submission" date="2015-04" db="UniProtKB">
        <authorList>
            <consortium name="EnsemblPlants"/>
        </authorList>
    </citation>
    <scope>IDENTIFICATION</scope>
</reference>
<organism evidence="2">
    <name type="scientific">Oryza punctata</name>
    <name type="common">Red rice</name>
    <dbReference type="NCBI Taxonomy" id="4537"/>
    <lineage>
        <taxon>Eukaryota</taxon>
        <taxon>Viridiplantae</taxon>
        <taxon>Streptophyta</taxon>
        <taxon>Embryophyta</taxon>
        <taxon>Tracheophyta</taxon>
        <taxon>Spermatophyta</taxon>
        <taxon>Magnoliopsida</taxon>
        <taxon>Liliopsida</taxon>
        <taxon>Poales</taxon>
        <taxon>Poaceae</taxon>
        <taxon>BOP clade</taxon>
        <taxon>Oryzoideae</taxon>
        <taxon>Oryzeae</taxon>
        <taxon>Oryzinae</taxon>
        <taxon>Oryza</taxon>
    </lineage>
</organism>
<reference evidence="2" key="2">
    <citation type="submission" date="2018-05" db="EMBL/GenBank/DDBJ databases">
        <title>OpunRS2 (Oryza punctata Reference Sequence Version 2).</title>
        <authorList>
            <person name="Zhang J."/>
            <person name="Kudrna D."/>
            <person name="Lee S."/>
            <person name="Talag J."/>
            <person name="Welchert J."/>
            <person name="Wing R.A."/>
        </authorList>
    </citation>
    <scope>NUCLEOTIDE SEQUENCE [LARGE SCALE GENOMIC DNA]</scope>
</reference>
<dbReference type="AlphaFoldDB" id="A0A0E0JW08"/>
<keyword evidence="3" id="KW-1185">Reference proteome</keyword>
<evidence type="ECO:0000256" key="1">
    <source>
        <dbReference type="SAM" id="MobiDB-lite"/>
    </source>
</evidence>
<name>A0A0E0JW08_ORYPU</name>
<feature type="region of interest" description="Disordered" evidence="1">
    <location>
        <begin position="21"/>
        <end position="62"/>
    </location>
</feature>
<sequence>MECEHANDQSVATAQSRTPPLLRFFPLPSRRRRRHAPPRFTPRRSSATPSLLPETLGRGLRSPSAAGRRIYTLDPARIVDRDSALGFRLVCLDGWLVGWLLPATRVAPSCGIERTVEKSAPKILKISKNFAI</sequence>
<proteinExistence type="predicted"/>
<evidence type="ECO:0000313" key="3">
    <source>
        <dbReference type="Proteomes" id="UP000026962"/>
    </source>
</evidence>